<dbReference type="Proteomes" id="UP000032336">
    <property type="component" value="Unassembled WGS sequence"/>
</dbReference>
<proteinExistence type="predicted"/>
<dbReference type="AlphaFoldDB" id="A0A0D8FYU3"/>
<protein>
    <submittedName>
        <fullName evidence="1">Uncharacterized protein</fullName>
    </submittedName>
</protein>
<dbReference type="OrthoDB" id="5188825at2"/>
<dbReference type="GeneID" id="78371590"/>
<evidence type="ECO:0000313" key="1">
    <source>
        <dbReference type="EMBL" id="KJE77872.1"/>
    </source>
</evidence>
<organism evidence="1 2">
    <name type="scientific">Ferrimicrobium acidiphilum DSM 19497</name>
    <dbReference type="NCBI Taxonomy" id="1121877"/>
    <lineage>
        <taxon>Bacteria</taxon>
        <taxon>Bacillati</taxon>
        <taxon>Actinomycetota</taxon>
        <taxon>Acidimicrobiia</taxon>
        <taxon>Acidimicrobiales</taxon>
        <taxon>Acidimicrobiaceae</taxon>
        <taxon>Ferrimicrobium</taxon>
    </lineage>
</organism>
<evidence type="ECO:0000313" key="2">
    <source>
        <dbReference type="Proteomes" id="UP000032336"/>
    </source>
</evidence>
<dbReference type="eggNOG" id="ENOG5031DD5">
    <property type="taxonomic scope" value="Bacteria"/>
</dbReference>
<comment type="caution">
    <text evidence="1">The sequence shown here is derived from an EMBL/GenBank/DDBJ whole genome shotgun (WGS) entry which is preliminary data.</text>
</comment>
<name>A0A0D8FYU3_9ACTN</name>
<gene>
    <name evidence="1" type="ORF">FEAC_02440</name>
</gene>
<sequence>MPIIRASCPTCGDVDIAPDAMTVMLCSSNGEASYVFRCPNCAMVVSKAVDKRIVEILVSSGVRIHFWRLPDESEEEMTGPPVDFDDLIEFHNQLSDPTWLERLIRYSQGKYEQ</sequence>
<keyword evidence="2" id="KW-1185">Reference proteome</keyword>
<dbReference type="EMBL" id="JXUW01000002">
    <property type="protein sequence ID" value="KJE77872.1"/>
    <property type="molecule type" value="Genomic_DNA"/>
</dbReference>
<accession>A0A0D8FYU3</accession>
<dbReference type="RefSeq" id="WP_152623010.1">
    <property type="nucleotide sequence ID" value="NZ_JQKF01000002.1"/>
</dbReference>
<reference evidence="1 2" key="1">
    <citation type="submission" date="2015-01" db="EMBL/GenBank/DDBJ databases">
        <title>Draft genome of the acidophilic iron oxidizer Ferrimicrobium acidiphilum strain T23.</title>
        <authorList>
            <person name="Poehlein A."/>
            <person name="Eisen S."/>
            <person name="Schloemann M."/>
            <person name="Johnson B.D."/>
            <person name="Daniel R."/>
            <person name="Muehling M."/>
        </authorList>
    </citation>
    <scope>NUCLEOTIDE SEQUENCE [LARGE SCALE GENOMIC DNA]</scope>
    <source>
        <strain evidence="1 2">T23</strain>
    </source>
</reference>
<dbReference type="STRING" id="1121877.FEAC_02440"/>